<protein>
    <submittedName>
        <fullName evidence="7">Rhomboid family intramembrane serine protease</fullName>
    </submittedName>
</protein>
<reference evidence="7" key="1">
    <citation type="submission" date="2021-01" db="EMBL/GenBank/DDBJ databases">
        <authorList>
            <person name="Zhong Y.L."/>
        </authorList>
    </citation>
    <scope>NUCLEOTIDE SEQUENCE</scope>
    <source>
        <strain evidence="7">KCTC 23302</strain>
    </source>
</reference>
<organism evidence="7 8">
    <name type="scientific">Aquimarina mytili</name>
    <dbReference type="NCBI Taxonomy" id="874423"/>
    <lineage>
        <taxon>Bacteria</taxon>
        <taxon>Pseudomonadati</taxon>
        <taxon>Bacteroidota</taxon>
        <taxon>Flavobacteriia</taxon>
        <taxon>Flavobacteriales</taxon>
        <taxon>Flavobacteriaceae</taxon>
        <taxon>Aquimarina</taxon>
    </lineage>
</organism>
<dbReference type="AlphaFoldDB" id="A0A936ZT57"/>
<keyword evidence="8" id="KW-1185">Reference proteome</keyword>
<feature type="transmembrane region" description="Helical" evidence="5">
    <location>
        <begin position="165"/>
        <end position="184"/>
    </location>
</feature>
<evidence type="ECO:0000256" key="5">
    <source>
        <dbReference type="SAM" id="Phobius"/>
    </source>
</evidence>
<proteinExistence type="predicted"/>
<feature type="transmembrane region" description="Helical" evidence="5">
    <location>
        <begin position="140"/>
        <end position="159"/>
    </location>
</feature>
<dbReference type="InterPro" id="IPR022764">
    <property type="entry name" value="Peptidase_S54_rhomboid_dom"/>
</dbReference>
<dbReference type="SUPFAM" id="SSF144091">
    <property type="entry name" value="Rhomboid-like"/>
    <property type="match status" value="1"/>
</dbReference>
<evidence type="ECO:0000313" key="8">
    <source>
        <dbReference type="Proteomes" id="UP000651057"/>
    </source>
</evidence>
<sequence length="252" mass="29270">MKGRNDHFKFSTGVIGYPLLFVLLIWIVYWFEVRFGFDFNHFGVYPRSIVGLRGVLLSPFIHSDISHLWHNTLPLLILSAALFYFYRPNAWKVLFIGVFVTGVCTWLLGRPANHIGASGVVYMLFGFLFFKGIIAKHFRLTALSFVVVFIYGSMIWYILPIDPKISWEGHLSGLLTGSVLAFLIKRGVAKPILYTWESPEYKPEEDEFLKHFDENGNFIEQLPEEEQVDEEIKIVYQYKPDSTDQNKTEEER</sequence>
<evidence type="ECO:0000256" key="2">
    <source>
        <dbReference type="ARBA" id="ARBA00022692"/>
    </source>
</evidence>
<feature type="transmembrane region" description="Helical" evidence="5">
    <location>
        <begin position="12"/>
        <end position="31"/>
    </location>
</feature>
<keyword evidence="4 5" id="KW-0472">Membrane</keyword>
<name>A0A936ZT57_9FLAO</name>
<accession>A0A936ZT57</accession>
<dbReference type="Proteomes" id="UP000651057">
    <property type="component" value="Unassembled WGS sequence"/>
</dbReference>
<dbReference type="GO" id="GO:0016020">
    <property type="term" value="C:membrane"/>
    <property type="evidence" value="ECO:0007669"/>
    <property type="project" value="UniProtKB-SubCell"/>
</dbReference>
<feature type="domain" description="Peptidase S54 rhomboid" evidence="6">
    <location>
        <begin position="55"/>
        <end position="185"/>
    </location>
</feature>
<evidence type="ECO:0000259" key="6">
    <source>
        <dbReference type="Pfam" id="PF01694"/>
    </source>
</evidence>
<dbReference type="RefSeq" id="WP_201922817.1">
    <property type="nucleotide sequence ID" value="NZ_BAABAX010000020.1"/>
</dbReference>
<dbReference type="Pfam" id="PF01694">
    <property type="entry name" value="Rhomboid"/>
    <property type="match status" value="1"/>
</dbReference>
<feature type="transmembrane region" description="Helical" evidence="5">
    <location>
        <begin position="93"/>
        <end position="109"/>
    </location>
</feature>
<feature type="transmembrane region" description="Helical" evidence="5">
    <location>
        <begin position="68"/>
        <end position="86"/>
    </location>
</feature>
<keyword evidence="7" id="KW-0645">Protease</keyword>
<dbReference type="GO" id="GO:0004252">
    <property type="term" value="F:serine-type endopeptidase activity"/>
    <property type="evidence" value="ECO:0007669"/>
    <property type="project" value="InterPro"/>
</dbReference>
<keyword evidence="7" id="KW-0378">Hydrolase</keyword>
<evidence type="ECO:0000256" key="1">
    <source>
        <dbReference type="ARBA" id="ARBA00004141"/>
    </source>
</evidence>
<evidence type="ECO:0000256" key="3">
    <source>
        <dbReference type="ARBA" id="ARBA00022989"/>
    </source>
</evidence>
<evidence type="ECO:0000256" key="4">
    <source>
        <dbReference type="ARBA" id="ARBA00023136"/>
    </source>
</evidence>
<evidence type="ECO:0000313" key="7">
    <source>
        <dbReference type="EMBL" id="MBL0685124.1"/>
    </source>
</evidence>
<dbReference type="EMBL" id="JAERQJ010000007">
    <property type="protein sequence ID" value="MBL0685124.1"/>
    <property type="molecule type" value="Genomic_DNA"/>
</dbReference>
<comment type="subcellular location">
    <subcellularLocation>
        <location evidence="1">Membrane</location>
        <topology evidence="1">Multi-pass membrane protein</topology>
    </subcellularLocation>
</comment>
<dbReference type="InterPro" id="IPR035952">
    <property type="entry name" value="Rhomboid-like_sf"/>
</dbReference>
<keyword evidence="2 5" id="KW-0812">Transmembrane</keyword>
<gene>
    <name evidence="7" type="ORF">JJQ60_16450</name>
</gene>
<feature type="transmembrane region" description="Helical" evidence="5">
    <location>
        <begin position="115"/>
        <end position="133"/>
    </location>
</feature>
<keyword evidence="3 5" id="KW-1133">Transmembrane helix</keyword>
<dbReference type="Gene3D" id="1.20.1540.10">
    <property type="entry name" value="Rhomboid-like"/>
    <property type="match status" value="1"/>
</dbReference>
<dbReference type="PANTHER" id="PTHR43731:SF9">
    <property type="entry name" value="SLR1461 PROTEIN"/>
    <property type="match status" value="1"/>
</dbReference>
<comment type="caution">
    <text evidence="7">The sequence shown here is derived from an EMBL/GenBank/DDBJ whole genome shotgun (WGS) entry which is preliminary data.</text>
</comment>
<dbReference type="GO" id="GO:0006508">
    <property type="term" value="P:proteolysis"/>
    <property type="evidence" value="ECO:0007669"/>
    <property type="project" value="UniProtKB-KW"/>
</dbReference>
<dbReference type="PANTHER" id="PTHR43731">
    <property type="entry name" value="RHOMBOID PROTEASE"/>
    <property type="match status" value="1"/>
</dbReference>
<dbReference type="InterPro" id="IPR050925">
    <property type="entry name" value="Rhomboid_protease_S54"/>
</dbReference>